<name>A0A9Q0FQQ8_9ROSI</name>
<dbReference type="InterPro" id="IPR036047">
    <property type="entry name" value="F-box-like_dom_sf"/>
</dbReference>
<evidence type="ECO:0000259" key="1">
    <source>
        <dbReference type="Pfam" id="PF12937"/>
    </source>
</evidence>
<feature type="domain" description="F-box" evidence="1">
    <location>
        <begin position="11"/>
        <end position="45"/>
    </location>
</feature>
<dbReference type="Gene3D" id="1.20.1280.50">
    <property type="match status" value="1"/>
</dbReference>
<dbReference type="InterPro" id="IPR001810">
    <property type="entry name" value="F-box_dom"/>
</dbReference>
<evidence type="ECO:0000313" key="2">
    <source>
        <dbReference type="EMBL" id="KAJ4835841.1"/>
    </source>
</evidence>
<dbReference type="Proteomes" id="UP001141552">
    <property type="component" value="Unassembled WGS sequence"/>
</dbReference>
<dbReference type="PANTHER" id="PTHR47123">
    <property type="entry name" value="F-BOX PROTEIN SKIP23"/>
    <property type="match status" value="1"/>
</dbReference>
<dbReference type="EMBL" id="JAKUCV010004285">
    <property type="protein sequence ID" value="KAJ4835841.1"/>
    <property type="molecule type" value="Genomic_DNA"/>
</dbReference>
<reference evidence="2" key="2">
    <citation type="journal article" date="2023" name="Plants (Basel)">
        <title>Annotation of the Turnera subulata (Passifloraceae) Draft Genome Reveals the S-Locus Evolved after the Divergence of Turneroideae from Passifloroideae in a Stepwise Manner.</title>
        <authorList>
            <person name="Henning P.M."/>
            <person name="Roalson E.H."/>
            <person name="Mir W."/>
            <person name="McCubbin A.G."/>
            <person name="Shore J.S."/>
        </authorList>
    </citation>
    <scope>NUCLEOTIDE SEQUENCE</scope>
    <source>
        <strain evidence="2">F60SS</strain>
    </source>
</reference>
<dbReference type="AlphaFoldDB" id="A0A9Q0FQQ8"/>
<proteinExistence type="predicted"/>
<dbReference type="PANTHER" id="PTHR47123:SF6">
    <property type="entry name" value="F-BOX PROTEIN SKIP23-LIKE ISOFORM X1"/>
    <property type="match status" value="1"/>
</dbReference>
<dbReference type="InterPro" id="IPR051304">
    <property type="entry name" value="SCF_F-box_domain"/>
</dbReference>
<protein>
    <recommendedName>
        <fullName evidence="1">F-box domain-containing protein</fullName>
    </recommendedName>
</protein>
<organism evidence="2 3">
    <name type="scientific">Turnera subulata</name>
    <dbReference type="NCBI Taxonomy" id="218843"/>
    <lineage>
        <taxon>Eukaryota</taxon>
        <taxon>Viridiplantae</taxon>
        <taxon>Streptophyta</taxon>
        <taxon>Embryophyta</taxon>
        <taxon>Tracheophyta</taxon>
        <taxon>Spermatophyta</taxon>
        <taxon>Magnoliopsida</taxon>
        <taxon>eudicotyledons</taxon>
        <taxon>Gunneridae</taxon>
        <taxon>Pentapetalae</taxon>
        <taxon>rosids</taxon>
        <taxon>fabids</taxon>
        <taxon>Malpighiales</taxon>
        <taxon>Passifloraceae</taxon>
        <taxon>Turnera</taxon>
    </lineage>
</organism>
<comment type="caution">
    <text evidence="2">The sequence shown here is derived from an EMBL/GenBank/DDBJ whole genome shotgun (WGS) entry which is preliminary data.</text>
</comment>
<keyword evidence="3" id="KW-1185">Reference proteome</keyword>
<evidence type="ECO:0000313" key="3">
    <source>
        <dbReference type="Proteomes" id="UP001141552"/>
    </source>
</evidence>
<dbReference type="OrthoDB" id="595067at2759"/>
<reference evidence="2" key="1">
    <citation type="submission" date="2022-02" db="EMBL/GenBank/DDBJ databases">
        <authorList>
            <person name="Henning P.M."/>
            <person name="McCubbin A.G."/>
            <person name="Shore J.S."/>
        </authorList>
    </citation>
    <scope>NUCLEOTIDE SEQUENCE</scope>
    <source>
        <strain evidence="2">F60SS</strain>
        <tissue evidence="2">Leaves</tissue>
    </source>
</reference>
<dbReference type="Pfam" id="PF12937">
    <property type="entry name" value="F-box-like"/>
    <property type="match status" value="1"/>
</dbReference>
<dbReference type="SUPFAM" id="SSF81383">
    <property type="entry name" value="F-box domain"/>
    <property type="match status" value="1"/>
</dbReference>
<gene>
    <name evidence="2" type="ORF">Tsubulata_035335</name>
</gene>
<sequence length="104" mass="11834">MMASPPSQRSWSDLPPELLSEIARFLRTSRLAILRFRGVCRSWRSSTPPPKINPPSLPLFQHCRHTVVESTVYSIQPTSDPTAIPWLVRAQYSESGELIVKDLF</sequence>
<accession>A0A9Q0FQQ8</accession>